<dbReference type="Proteomes" id="UP001262410">
    <property type="component" value="Unassembled WGS sequence"/>
</dbReference>
<protein>
    <submittedName>
        <fullName evidence="7">Pyruvate/2-oxoglutarate dehydrogenase complex dihydrolipoamide acyltransferase (E2) component</fullName>
    </submittedName>
</protein>
<evidence type="ECO:0000256" key="4">
    <source>
        <dbReference type="ARBA" id="ARBA00022823"/>
    </source>
</evidence>
<accession>A0ABU1JHL9</accession>
<evidence type="ECO:0000313" key="8">
    <source>
        <dbReference type="Proteomes" id="UP001262410"/>
    </source>
</evidence>
<evidence type="ECO:0000259" key="6">
    <source>
        <dbReference type="PROSITE" id="PS50968"/>
    </source>
</evidence>
<dbReference type="InterPro" id="IPR050743">
    <property type="entry name" value="2-oxoacid_DH_E2_comp"/>
</dbReference>
<dbReference type="Gene3D" id="2.40.50.100">
    <property type="match status" value="1"/>
</dbReference>
<dbReference type="InterPro" id="IPR003016">
    <property type="entry name" value="2-oxoA_DH_lipoyl-BS"/>
</dbReference>
<dbReference type="RefSeq" id="WP_309792080.1">
    <property type="nucleotide sequence ID" value="NZ_JAVDPW010000001.1"/>
</dbReference>
<dbReference type="PROSITE" id="PS50968">
    <property type="entry name" value="BIOTINYL_LIPOYL"/>
    <property type="match status" value="1"/>
</dbReference>
<dbReference type="EMBL" id="JAVDPW010000001">
    <property type="protein sequence ID" value="MDR6288127.1"/>
    <property type="molecule type" value="Genomic_DNA"/>
</dbReference>
<organism evidence="7 8">
    <name type="scientific">Inquilinus ginsengisoli</name>
    <dbReference type="NCBI Taxonomy" id="363840"/>
    <lineage>
        <taxon>Bacteria</taxon>
        <taxon>Pseudomonadati</taxon>
        <taxon>Pseudomonadota</taxon>
        <taxon>Alphaproteobacteria</taxon>
        <taxon>Rhodospirillales</taxon>
        <taxon>Rhodospirillaceae</taxon>
        <taxon>Inquilinus</taxon>
    </lineage>
</organism>
<evidence type="ECO:0000256" key="3">
    <source>
        <dbReference type="ARBA" id="ARBA00022679"/>
    </source>
</evidence>
<dbReference type="CDD" id="cd06849">
    <property type="entry name" value="lipoyl_domain"/>
    <property type="match status" value="1"/>
</dbReference>
<dbReference type="PROSITE" id="PS00189">
    <property type="entry name" value="LIPOYL"/>
    <property type="match status" value="1"/>
</dbReference>
<comment type="caution">
    <text evidence="7">The sequence shown here is derived from an EMBL/GenBank/DDBJ whole genome shotgun (WGS) entry which is preliminary data.</text>
</comment>
<dbReference type="InterPro" id="IPR011053">
    <property type="entry name" value="Single_hybrid_motif"/>
</dbReference>
<evidence type="ECO:0000313" key="7">
    <source>
        <dbReference type="EMBL" id="MDR6288127.1"/>
    </source>
</evidence>
<dbReference type="PANTHER" id="PTHR43178">
    <property type="entry name" value="DIHYDROLIPOAMIDE ACETYLTRANSFERASE COMPONENT OF PYRUVATE DEHYDROGENASE COMPLEX"/>
    <property type="match status" value="1"/>
</dbReference>
<dbReference type="PANTHER" id="PTHR43178:SF5">
    <property type="entry name" value="LIPOAMIDE ACYLTRANSFERASE COMPONENT OF BRANCHED-CHAIN ALPHA-KETO ACID DEHYDROGENASE COMPLEX, MITOCHONDRIAL"/>
    <property type="match status" value="1"/>
</dbReference>
<evidence type="ECO:0000256" key="1">
    <source>
        <dbReference type="ARBA" id="ARBA00001938"/>
    </source>
</evidence>
<keyword evidence="3" id="KW-0808">Transferase</keyword>
<feature type="domain" description="Lipoyl-binding" evidence="6">
    <location>
        <begin position="1"/>
        <end position="76"/>
    </location>
</feature>
<evidence type="ECO:0000256" key="2">
    <source>
        <dbReference type="ARBA" id="ARBA00011484"/>
    </source>
</evidence>
<dbReference type="GO" id="GO:0016746">
    <property type="term" value="F:acyltransferase activity"/>
    <property type="evidence" value="ECO:0007669"/>
    <property type="project" value="UniProtKB-KW"/>
</dbReference>
<gene>
    <name evidence="7" type="ORF">E9232_000626</name>
</gene>
<evidence type="ECO:0000256" key="5">
    <source>
        <dbReference type="ARBA" id="ARBA00023315"/>
    </source>
</evidence>
<sequence>MVDVLMPQLGEDIDEGTVQQWLVQVGSLVTRDQPLLEVETSKATSEIPSPCNGRVVEIVAPVGATIPNEGLLARIDDSAV</sequence>
<reference evidence="7 8" key="1">
    <citation type="submission" date="2023-07" db="EMBL/GenBank/DDBJ databases">
        <title>Sorghum-associated microbial communities from plants grown in Nebraska, USA.</title>
        <authorList>
            <person name="Schachtman D."/>
        </authorList>
    </citation>
    <scope>NUCLEOTIDE SEQUENCE [LARGE SCALE GENOMIC DNA]</scope>
    <source>
        <strain evidence="7 8">584</strain>
    </source>
</reference>
<proteinExistence type="predicted"/>
<name>A0ABU1JHL9_9PROT</name>
<keyword evidence="7" id="KW-0670">Pyruvate</keyword>
<keyword evidence="5 7" id="KW-0012">Acyltransferase</keyword>
<keyword evidence="8" id="KW-1185">Reference proteome</keyword>
<keyword evidence="4" id="KW-0450">Lipoyl</keyword>
<dbReference type="InterPro" id="IPR000089">
    <property type="entry name" value="Biotin_lipoyl"/>
</dbReference>
<comment type="subunit">
    <text evidence="2">Forms a 24-polypeptide structural core with octahedral symmetry.</text>
</comment>
<dbReference type="Pfam" id="PF00364">
    <property type="entry name" value="Biotin_lipoyl"/>
    <property type="match status" value="1"/>
</dbReference>
<dbReference type="SUPFAM" id="SSF51230">
    <property type="entry name" value="Single hybrid motif"/>
    <property type="match status" value="1"/>
</dbReference>
<comment type="cofactor">
    <cofactor evidence="1">
        <name>(R)-lipoate</name>
        <dbReference type="ChEBI" id="CHEBI:83088"/>
    </cofactor>
</comment>